<dbReference type="InterPro" id="IPR036652">
    <property type="entry name" value="YjeF_N_dom_sf"/>
</dbReference>
<dbReference type="EC" id="4.2.1.136" evidence="19"/>
<dbReference type="PANTHER" id="PTHR12592:SF0">
    <property type="entry name" value="ATP-DEPENDENT (S)-NAD(P)H-HYDRATE DEHYDRATASE"/>
    <property type="match status" value="1"/>
</dbReference>
<dbReference type="PROSITE" id="PS51383">
    <property type="entry name" value="YJEF_C_3"/>
    <property type="match status" value="1"/>
</dbReference>
<feature type="binding site" evidence="17">
    <location>
        <position position="379"/>
    </location>
    <ligand>
        <name>(6S)-NADPHX</name>
        <dbReference type="ChEBI" id="CHEBI:64076"/>
    </ligand>
</feature>
<dbReference type="HAMAP" id="MF_01965">
    <property type="entry name" value="NADHX_dehydratase"/>
    <property type="match status" value="1"/>
</dbReference>
<dbReference type="Pfam" id="PF01256">
    <property type="entry name" value="Carb_kinase"/>
    <property type="match status" value="1"/>
</dbReference>
<dbReference type="InterPro" id="IPR000631">
    <property type="entry name" value="CARKD"/>
</dbReference>
<dbReference type="InterPro" id="IPR030677">
    <property type="entry name" value="Nnr"/>
</dbReference>
<keyword evidence="12 17" id="KW-0456">Lyase</keyword>
<accession>F9UFS2</accession>
<dbReference type="GO" id="GO:0005524">
    <property type="term" value="F:ATP binding"/>
    <property type="evidence" value="ECO:0007669"/>
    <property type="project" value="UniProtKB-UniRule"/>
</dbReference>
<comment type="subunit">
    <text evidence="17">Homotetramer.</text>
</comment>
<evidence type="ECO:0000259" key="21">
    <source>
        <dbReference type="PROSITE" id="PS51385"/>
    </source>
</evidence>
<dbReference type="NCBIfam" id="TIGR00197">
    <property type="entry name" value="yjeF_nterm"/>
    <property type="match status" value="1"/>
</dbReference>
<dbReference type="InterPro" id="IPR017953">
    <property type="entry name" value="Carbohydrate_kinase_pred_CS"/>
</dbReference>
<feature type="binding site" evidence="18">
    <location>
        <position position="75"/>
    </location>
    <ligand>
        <name>K(+)</name>
        <dbReference type="ChEBI" id="CHEBI:29103"/>
    </ligand>
</feature>
<dbReference type="PIRSF" id="PIRSF017184">
    <property type="entry name" value="Nnr"/>
    <property type="match status" value="1"/>
</dbReference>
<feature type="binding site" evidence="17">
    <location>
        <position position="447"/>
    </location>
    <ligand>
        <name>(6S)-NADPHX</name>
        <dbReference type="ChEBI" id="CHEBI:64076"/>
    </ligand>
</feature>
<comment type="similarity">
    <text evidence="18">Belongs to the NnrE/AIBP family.</text>
</comment>
<comment type="catalytic activity">
    <reaction evidence="16 17 19">
        <text>(6S)-NADPHX + ADP = AMP + phosphate + NADPH + H(+)</text>
        <dbReference type="Rhea" id="RHEA:32235"/>
        <dbReference type="ChEBI" id="CHEBI:15378"/>
        <dbReference type="ChEBI" id="CHEBI:43474"/>
        <dbReference type="ChEBI" id="CHEBI:57783"/>
        <dbReference type="ChEBI" id="CHEBI:64076"/>
        <dbReference type="ChEBI" id="CHEBI:456215"/>
        <dbReference type="ChEBI" id="CHEBI:456216"/>
        <dbReference type="EC" id="4.2.1.136"/>
    </reaction>
</comment>
<evidence type="ECO:0000256" key="4">
    <source>
        <dbReference type="ARBA" id="ARBA00009524"/>
    </source>
</evidence>
<dbReference type="NCBIfam" id="TIGR00196">
    <property type="entry name" value="yjeF_cterm"/>
    <property type="match status" value="1"/>
</dbReference>
<sequence length="512" mass="53314">MPSPPRINPMPDSDRLPHALYRAEQVRNLDRCAIERHGIPGIELMNRAGEVAYRALRKRWPDARDLTVLVGVGNNGGDGYVIARLARAEGLSVRLLQLGDPQRITGDAALSRAGWRDAGGTIEPYRGLPRRSDVLVDAVFGTGLERPVEGLWAEAIQALDSQRAPVLAVDIPSGLHADTGQVMGVAVRADLTVSFIGLKQGLFIGAGPEYCGEIRFSALAVPAMVYSSEVASARRIDWDQQSGRFGRRPRTAHKGTFGHLLVIGGAPGMSGAVRLAGEAAFRAGAGSVTIATHPAHAAWLNLSRPELMVSAVETSADLAPLMARADVVAIGPGLGREAWGRDLAEHVLGLDRPMVVDADALNLLAEAPRSGPDWVLTPHPGEAARLLGTGVAAIEQDRPAAVHALQGRYGGVVVLKGAGTLIGSEPLRPLAVCSDGNPGMATAGSGDVLTGIIGALRAQGLDAEDAACAGVCLHAAAGDRAARTGERGLVAGDIVAALRPVANRVPAGREES</sequence>
<feature type="binding site" evidence="18">
    <location>
        <position position="137"/>
    </location>
    <ligand>
        <name>K(+)</name>
        <dbReference type="ChEBI" id="CHEBI:29103"/>
    </ligand>
</feature>
<comment type="similarity">
    <text evidence="4 19">In the C-terminal section; belongs to the NnrD/CARKD family.</text>
</comment>
<comment type="cofactor">
    <cofactor evidence="17">
        <name>Mg(2+)</name>
        <dbReference type="ChEBI" id="CHEBI:18420"/>
    </cofactor>
</comment>
<gene>
    <name evidence="17" type="primary">nnrD</name>
    <name evidence="18" type="synonym">nnrE</name>
    <name evidence="22" type="ORF">ThimaDRAFT_3775</name>
</gene>
<keyword evidence="10 17" id="KW-0520">NAD</keyword>
<dbReference type="EC" id="5.1.99.6" evidence="19"/>
<dbReference type="SUPFAM" id="SSF64153">
    <property type="entry name" value="YjeF N-terminal domain-like"/>
    <property type="match status" value="1"/>
</dbReference>
<comment type="function">
    <text evidence="14 19">Bifunctional enzyme that catalyzes the epimerization of the S- and R-forms of NAD(P)HX and the dehydration of the S-form of NAD(P)HX at the expense of ADP, which is converted to AMP. This allows the repair of both epimers of NAD(P)HX, a damaged form of NAD(P)H that is a result of enzymatic or heat-dependent hydration.</text>
</comment>
<comment type="function">
    <text evidence="17">Catalyzes the dehydration of the S-form of NAD(P)HX at the expense of ADP, which is converted to AMP. Together with NAD(P)HX epimerase, which catalyzes the epimerization of the S- and R-forms, the enzyme allows the repair of both epimers of NAD(P)HX, a damaged form of NAD(P)H that is a result of enzymatic or heat-dependent hydration.</text>
</comment>
<keyword evidence="6 17" id="KW-0547">Nucleotide-binding</keyword>
<dbReference type="SUPFAM" id="SSF53613">
    <property type="entry name" value="Ribokinase-like"/>
    <property type="match status" value="1"/>
</dbReference>
<name>F9UFS2_9GAMM</name>
<dbReference type="eggNOG" id="COG0062">
    <property type="taxonomic scope" value="Bacteria"/>
</dbReference>
<dbReference type="GO" id="GO:0052856">
    <property type="term" value="F:NAD(P)HX epimerase activity"/>
    <property type="evidence" value="ECO:0007669"/>
    <property type="project" value="UniProtKB-UniRule"/>
</dbReference>
<dbReference type="PROSITE" id="PS51385">
    <property type="entry name" value="YJEF_N"/>
    <property type="match status" value="1"/>
</dbReference>
<comment type="catalytic activity">
    <reaction evidence="1 18 19">
        <text>(6R)-NADHX = (6S)-NADHX</text>
        <dbReference type="Rhea" id="RHEA:32215"/>
        <dbReference type="ChEBI" id="CHEBI:64074"/>
        <dbReference type="ChEBI" id="CHEBI:64075"/>
        <dbReference type="EC" id="5.1.99.6"/>
    </reaction>
</comment>
<dbReference type="CDD" id="cd01171">
    <property type="entry name" value="YXKO-related"/>
    <property type="match status" value="1"/>
</dbReference>
<dbReference type="PANTHER" id="PTHR12592">
    <property type="entry name" value="ATP-DEPENDENT (S)-NAD(P)H-HYDRATE DEHYDRATASE FAMILY MEMBER"/>
    <property type="match status" value="1"/>
</dbReference>
<keyword evidence="13" id="KW-0511">Multifunctional enzyme</keyword>
<proteinExistence type="inferred from homology"/>
<reference evidence="22 23" key="1">
    <citation type="submission" date="2011-06" db="EMBL/GenBank/DDBJ databases">
        <title>The draft genome of Thiocapsa marina 5811.</title>
        <authorList>
            <consortium name="US DOE Joint Genome Institute (JGI-PGF)"/>
            <person name="Lucas S."/>
            <person name="Han J."/>
            <person name="Cheng J.-F."/>
            <person name="Goodwin L."/>
            <person name="Pitluck S."/>
            <person name="Peters L."/>
            <person name="Land M.L."/>
            <person name="Hauser L."/>
            <person name="Vogl K."/>
            <person name="Liu Z."/>
            <person name="Imhoff J."/>
            <person name="Thiel V."/>
            <person name="Frigaard N.-U."/>
            <person name="Bryant D."/>
            <person name="Woyke T.J."/>
        </authorList>
    </citation>
    <scope>NUCLEOTIDE SEQUENCE [LARGE SCALE GENOMIC DNA]</scope>
    <source>
        <strain evidence="22 23">5811</strain>
    </source>
</reference>
<comment type="catalytic activity">
    <reaction evidence="2 18 19">
        <text>(6R)-NADPHX = (6S)-NADPHX</text>
        <dbReference type="Rhea" id="RHEA:32227"/>
        <dbReference type="ChEBI" id="CHEBI:64076"/>
        <dbReference type="ChEBI" id="CHEBI:64077"/>
        <dbReference type="EC" id="5.1.99.6"/>
    </reaction>
</comment>
<evidence type="ECO:0000256" key="6">
    <source>
        <dbReference type="ARBA" id="ARBA00022741"/>
    </source>
</evidence>
<dbReference type="PROSITE" id="PS01050">
    <property type="entry name" value="YJEF_C_2"/>
    <property type="match status" value="1"/>
</dbReference>
<feature type="binding site" evidence="17">
    <location>
        <position position="272"/>
    </location>
    <ligand>
        <name>(6S)-NADPHX</name>
        <dbReference type="ChEBI" id="CHEBI:64076"/>
    </ligand>
</feature>
<evidence type="ECO:0000256" key="1">
    <source>
        <dbReference type="ARBA" id="ARBA00000013"/>
    </source>
</evidence>
<evidence type="ECO:0000259" key="20">
    <source>
        <dbReference type="PROSITE" id="PS51383"/>
    </source>
</evidence>
<dbReference type="Proteomes" id="UP000005459">
    <property type="component" value="Unassembled WGS sequence"/>
</dbReference>
<comment type="catalytic activity">
    <reaction evidence="15 17 19">
        <text>(6S)-NADHX + ADP = AMP + phosphate + NADH + H(+)</text>
        <dbReference type="Rhea" id="RHEA:32223"/>
        <dbReference type="ChEBI" id="CHEBI:15378"/>
        <dbReference type="ChEBI" id="CHEBI:43474"/>
        <dbReference type="ChEBI" id="CHEBI:57945"/>
        <dbReference type="ChEBI" id="CHEBI:64074"/>
        <dbReference type="ChEBI" id="CHEBI:456215"/>
        <dbReference type="ChEBI" id="CHEBI:456216"/>
        <dbReference type="EC" id="4.2.1.136"/>
    </reaction>
</comment>
<feature type="binding site" evidence="17">
    <location>
        <begin position="416"/>
        <end position="420"/>
    </location>
    <ligand>
        <name>AMP</name>
        <dbReference type="ChEBI" id="CHEBI:456215"/>
    </ligand>
</feature>
<dbReference type="InterPro" id="IPR004443">
    <property type="entry name" value="YjeF_N_dom"/>
</dbReference>
<evidence type="ECO:0000256" key="3">
    <source>
        <dbReference type="ARBA" id="ARBA00006001"/>
    </source>
</evidence>
<keyword evidence="9 18" id="KW-0630">Potassium</keyword>
<evidence type="ECO:0000256" key="18">
    <source>
        <dbReference type="HAMAP-Rule" id="MF_01966"/>
    </source>
</evidence>
<protein>
    <recommendedName>
        <fullName evidence="19">Bifunctional NAD(P)H-hydrate repair enzyme</fullName>
    </recommendedName>
    <alternativeName>
        <fullName evidence="19">Nicotinamide nucleotide repair protein</fullName>
    </alternativeName>
    <domain>
        <recommendedName>
            <fullName evidence="19">ADP-dependent (S)-NAD(P)H-hydrate dehydratase</fullName>
            <ecNumber evidence="19">4.2.1.136</ecNumber>
        </recommendedName>
        <alternativeName>
            <fullName evidence="19">ADP-dependent NAD(P)HX dehydratase</fullName>
        </alternativeName>
    </domain>
    <domain>
        <recommendedName>
            <fullName evidence="19">NAD(P)H-hydrate epimerase</fullName>
            <ecNumber evidence="19">5.1.99.6</ecNumber>
        </recommendedName>
    </domain>
</protein>
<keyword evidence="7 17" id="KW-0067">ATP-binding</keyword>
<dbReference type="Pfam" id="PF03853">
    <property type="entry name" value="YjeF_N"/>
    <property type="match status" value="1"/>
</dbReference>
<dbReference type="eggNOG" id="COG0063">
    <property type="taxonomic scope" value="Bacteria"/>
</dbReference>
<keyword evidence="5 18" id="KW-0479">Metal-binding</keyword>
<organism evidence="22 23">
    <name type="scientific">Thiocapsa marina 5811</name>
    <dbReference type="NCBI Taxonomy" id="768671"/>
    <lineage>
        <taxon>Bacteria</taxon>
        <taxon>Pseudomonadati</taxon>
        <taxon>Pseudomonadota</taxon>
        <taxon>Gammaproteobacteria</taxon>
        <taxon>Chromatiales</taxon>
        <taxon>Chromatiaceae</taxon>
        <taxon>Thiocapsa</taxon>
    </lineage>
</organism>
<dbReference type="Gene3D" id="3.40.50.10260">
    <property type="entry name" value="YjeF N-terminal domain"/>
    <property type="match status" value="1"/>
</dbReference>
<comment type="caution">
    <text evidence="18">Lacks conserved residue(s) required for the propagation of feature annotation.</text>
</comment>
<evidence type="ECO:0000256" key="2">
    <source>
        <dbReference type="ARBA" id="ARBA00000909"/>
    </source>
</evidence>
<evidence type="ECO:0000256" key="10">
    <source>
        <dbReference type="ARBA" id="ARBA00023027"/>
    </source>
</evidence>
<evidence type="ECO:0000256" key="16">
    <source>
        <dbReference type="ARBA" id="ARBA00049209"/>
    </source>
</evidence>
<evidence type="ECO:0000256" key="9">
    <source>
        <dbReference type="ARBA" id="ARBA00022958"/>
    </source>
</evidence>
<evidence type="ECO:0000256" key="8">
    <source>
        <dbReference type="ARBA" id="ARBA00022857"/>
    </source>
</evidence>
<comment type="function">
    <text evidence="18">Catalyzes the epimerization of the S- and R-forms of NAD(P)HX, a damaged form of NAD(P)H that is a result of enzymatic or heat-dependent hydration. This is a prerequisite for the S-specific NAD(P)H-hydrate dehydratase to allow the repair of both epimers of NAD(P)HX.</text>
</comment>
<comment type="similarity">
    <text evidence="3 19">In the N-terminal section; belongs to the NnrE/AIBP family.</text>
</comment>
<dbReference type="GO" id="GO:0046496">
    <property type="term" value="P:nicotinamide nucleotide metabolic process"/>
    <property type="evidence" value="ECO:0007669"/>
    <property type="project" value="UniProtKB-UniRule"/>
</dbReference>
<feature type="binding site" evidence="18">
    <location>
        <begin position="141"/>
        <end position="147"/>
    </location>
    <ligand>
        <name>(6S)-NADPHX</name>
        <dbReference type="ChEBI" id="CHEBI:64076"/>
    </ligand>
</feature>
<evidence type="ECO:0000256" key="11">
    <source>
        <dbReference type="ARBA" id="ARBA00023235"/>
    </source>
</evidence>
<feature type="domain" description="YjeF N-terminal" evidence="21">
    <location>
        <begin position="26"/>
        <end position="227"/>
    </location>
</feature>
<evidence type="ECO:0000256" key="7">
    <source>
        <dbReference type="ARBA" id="ARBA00022840"/>
    </source>
</evidence>
<comment type="cofactor">
    <cofactor evidence="18 19">
        <name>K(+)</name>
        <dbReference type="ChEBI" id="CHEBI:29103"/>
    </cofactor>
    <text evidence="18 19">Binds 1 potassium ion per subunit.</text>
</comment>
<dbReference type="PROSITE" id="PS01049">
    <property type="entry name" value="YJEF_C_1"/>
    <property type="match status" value="1"/>
</dbReference>
<feature type="binding site" evidence="18">
    <location>
        <position position="173"/>
    </location>
    <ligand>
        <name>K(+)</name>
        <dbReference type="ChEBI" id="CHEBI:29103"/>
    </ligand>
</feature>
<keyword evidence="23" id="KW-1185">Reference proteome</keyword>
<dbReference type="STRING" id="768671.ThimaDRAFT_3775"/>
<evidence type="ECO:0000256" key="12">
    <source>
        <dbReference type="ARBA" id="ARBA00023239"/>
    </source>
</evidence>
<comment type="similarity">
    <text evidence="17">Belongs to the NnrD/CARKD family.</text>
</comment>
<feature type="binding site" evidence="17">
    <location>
        <position position="333"/>
    </location>
    <ligand>
        <name>(6S)-NADPHX</name>
        <dbReference type="ChEBI" id="CHEBI:64076"/>
    </ligand>
</feature>
<evidence type="ECO:0000313" key="23">
    <source>
        <dbReference type="Proteomes" id="UP000005459"/>
    </source>
</evidence>
<feature type="binding site" evidence="18">
    <location>
        <begin position="74"/>
        <end position="78"/>
    </location>
    <ligand>
        <name>(6S)-NADPHX</name>
        <dbReference type="ChEBI" id="CHEBI:64076"/>
    </ligand>
</feature>
<feature type="binding site" evidence="17">
    <location>
        <position position="446"/>
    </location>
    <ligand>
        <name>AMP</name>
        <dbReference type="ChEBI" id="CHEBI:456215"/>
    </ligand>
</feature>
<evidence type="ECO:0000256" key="19">
    <source>
        <dbReference type="PIRNR" id="PIRNR017184"/>
    </source>
</evidence>
<dbReference type="PATRIC" id="fig|768671.3.peg.3983"/>
<evidence type="ECO:0000256" key="14">
    <source>
        <dbReference type="ARBA" id="ARBA00025153"/>
    </source>
</evidence>
<dbReference type="OrthoDB" id="9806925at2"/>
<dbReference type="GO" id="GO:0046872">
    <property type="term" value="F:metal ion binding"/>
    <property type="evidence" value="ECO:0007669"/>
    <property type="project" value="UniProtKB-UniRule"/>
</dbReference>
<dbReference type="HAMAP" id="MF_01966">
    <property type="entry name" value="NADHX_epimerase"/>
    <property type="match status" value="1"/>
</dbReference>
<dbReference type="GO" id="GO:0052855">
    <property type="term" value="F:ADP-dependent NAD(P)H-hydrate dehydratase activity"/>
    <property type="evidence" value="ECO:0007669"/>
    <property type="project" value="UniProtKB-UniRule"/>
</dbReference>
<evidence type="ECO:0000256" key="17">
    <source>
        <dbReference type="HAMAP-Rule" id="MF_01965"/>
    </source>
</evidence>
<evidence type="ECO:0000313" key="22">
    <source>
        <dbReference type="EMBL" id="EGV16946.1"/>
    </source>
</evidence>
<keyword evidence="11 18" id="KW-0413">Isomerase</keyword>
<dbReference type="Gene3D" id="3.40.1190.20">
    <property type="match status" value="1"/>
</dbReference>
<feature type="domain" description="YjeF C-terminal" evidence="20">
    <location>
        <begin position="237"/>
        <end position="505"/>
    </location>
</feature>
<evidence type="ECO:0000256" key="5">
    <source>
        <dbReference type="ARBA" id="ARBA00022723"/>
    </source>
</evidence>
<dbReference type="EMBL" id="AFWV01000013">
    <property type="protein sequence ID" value="EGV16946.1"/>
    <property type="molecule type" value="Genomic_DNA"/>
</dbReference>
<evidence type="ECO:0000256" key="13">
    <source>
        <dbReference type="ARBA" id="ARBA00023268"/>
    </source>
</evidence>
<dbReference type="GO" id="GO:0110051">
    <property type="term" value="P:metabolite repair"/>
    <property type="evidence" value="ECO:0007669"/>
    <property type="project" value="TreeGrafter"/>
</dbReference>
<keyword evidence="8 17" id="KW-0521">NADP</keyword>
<dbReference type="AlphaFoldDB" id="F9UFS2"/>
<evidence type="ECO:0000256" key="15">
    <source>
        <dbReference type="ARBA" id="ARBA00048238"/>
    </source>
</evidence>
<dbReference type="InterPro" id="IPR029056">
    <property type="entry name" value="Ribokinase-like"/>
</dbReference>
<feature type="binding site" evidence="18">
    <location>
        <position position="170"/>
    </location>
    <ligand>
        <name>(6S)-NADPHX</name>
        <dbReference type="ChEBI" id="CHEBI:64076"/>
    </ligand>
</feature>